<dbReference type="AlphaFoldDB" id="A0A9D3MNC0"/>
<reference evidence="2" key="1">
    <citation type="submission" date="2021-01" db="EMBL/GenBank/DDBJ databases">
        <title>A chromosome-scale assembly of European eel, Anguilla anguilla.</title>
        <authorList>
            <person name="Henkel C."/>
            <person name="Jong-Raadsen S.A."/>
            <person name="Dufour S."/>
            <person name="Weltzien F.-A."/>
            <person name="Palstra A.P."/>
            <person name="Pelster B."/>
            <person name="Spaink H.P."/>
            <person name="Van Den Thillart G.E."/>
            <person name="Jansen H."/>
            <person name="Zahm M."/>
            <person name="Klopp C."/>
            <person name="Cedric C."/>
            <person name="Louis A."/>
            <person name="Berthelot C."/>
            <person name="Parey E."/>
            <person name="Roest Crollius H."/>
            <person name="Montfort J."/>
            <person name="Robinson-Rechavi M."/>
            <person name="Bucao C."/>
            <person name="Bouchez O."/>
            <person name="Gislard M."/>
            <person name="Lluch J."/>
            <person name="Milhes M."/>
            <person name="Lampietro C."/>
            <person name="Lopez Roques C."/>
            <person name="Donnadieu C."/>
            <person name="Braasch I."/>
            <person name="Desvignes T."/>
            <person name="Postlethwait J."/>
            <person name="Bobe J."/>
            <person name="Guiguen Y."/>
            <person name="Dirks R."/>
        </authorList>
    </citation>
    <scope>NUCLEOTIDE SEQUENCE</scope>
    <source>
        <strain evidence="2">Tag_6206</strain>
        <tissue evidence="2">Liver</tissue>
    </source>
</reference>
<dbReference type="PROSITE" id="PS51257">
    <property type="entry name" value="PROKAR_LIPOPROTEIN"/>
    <property type="match status" value="1"/>
</dbReference>
<evidence type="ECO:0000313" key="2">
    <source>
        <dbReference type="EMBL" id="KAG5850957.1"/>
    </source>
</evidence>
<keyword evidence="3" id="KW-1185">Reference proteome</keyword>
<feature type="compositionally biased region" description="Low complexity" evidence="1">
    <location>
        <begin position="21"/>
        <end position="34"/>
    </location>
</feature>
<protein>
    <submittedName>
        <fullName evidence="2">Uncharacterized protein</fullName>
    </submittedName>
</protein>
<name>A0A9D3MNC0_ANGAN</name>
<organism evidence="2 3">
    <name type="scientific">Anguilla anguilla</name>
    <name type="common">European freshwater eel</name>
    <name type="synonym">Muraena anguilla</name>
    <dbReference type="NCBI Taxonomy" id="7936"/>
    <lineage>
        <taxon>Eukaryota</taxon>
        <taxon>Metazoa</taxon>
        <taxon>Chordata</taxon>
        <taxon>Craniata</taxon>
        <taxon>Vertebrata</taxon>
        <taxon>Euteleostomi</taxon>
        <taxon>Actinopterygii</taxon>
        <taxon>Neopterygii</taxon>
        <taxon>Teleostei</taxon>
        <taxon>Anguilliformes</taxon>
        <taxon>Anguillidae</taxon>
        <taxon>Anguilla</taxon>
    </lineage>
</organism>
<feature type="region of interest" description="Disordered" evidence="1">
    <location>
        <begin position="1"/>
        <end position="41"/>
    </location>
</feature>
<accession>A0A9D3MNC0</accession>
<evidence type="ECO:0000256" key="1">
    <source>
        <dbReference type="SAM" id="MobiDB-lite"/>
    </source>
</evidence>
<evidence type="ECO:0000313" key="3">
    <source>
        <dbReference type="Proteomes" id="UP001044222"/>
    </source>
</evidence>
<gene>
    <name evidence="2" type="ORF">ANANG_G00087890</name>
</gene>
<comment type="caution">
    <text evidence="2">The sequence shown here is derived from an EMBL/GenBank/DDBJ whole genome shotgun (WGS) entry which is preliminary data.</text>
</comment>
<sequence>MRRGAATSPSAPLWVGSCHKASPGRGRAAPVAAAAGGGDQDQLPEIGHVVARVRGLRGRLPALPVLPAAGRGDGRVRALPGPGRGLRGPVEAAVPVLRLPPGPLGLPAALPLGPLPAVPHPAAGGRSGVPGMEEPIPGVVPPGTELVLPWAAWGGVADHSWETATEHLKTIG</sequence>
<dbReference type="Proteomes" id="UP001044222">
    <property type="component" value="Unassembled WGS sequence"/>
</dbReference>
<dbReference type="EMBL" id="JAFIRN010000004">
    <property type="protein sequence ID" value="KAG5850957.1"/>
    <property type="molecule type" value="Genomic_DNA"/>
</dbReference>
<proteinExistence type="predicted"/>